<protein>
    <recommendedName>
        <fullName evidence="1">Cobalamin-independent methionine synthase MetE C-terminal/archaeal domain-containing protein</fullName>
    </recommendedName>
</protein>
<dbReference type="Proteomes" id="UP001157017">
    <property type="component" value="Unassembled WGS sequence"/>
</dbReference>
<sequence>MLAGHLPTASGYGVLRAIEPGTAERAITDVVDAVHAAGATTAVHCCAPDTPVALLARTGADALSLDTSLLGPNGWESVAAAVEAGTRCWAGVLPTSGPLPGTGQVAGGLVAAWRRVGLPLAGLREVVVTPTCGLAGAAPASARAVLARAVEVAREVDERAQD</sequence>
<feature type="domain" description="Cobalamin-independent methionine synthase MetE C-terminal/archaeal" evidence="1">
    <location>
        <begin position="35"/>
        <end position="154"/>
    </location>
</feature>
<gene>
    <name evidence="2" type="ORF">GCM10025868_39550</name>
</gene>
<accession>A0ABQ6JPQ9</accession>
<dbReference type="Pfam" id="PF01717">
    <property type="entry name" value="Meth_synt_2"/>
    <property type="match status" value="1"/>
</dbReference>
<organism evidence="2 3">
    <name type="scientific">Angustibacter aerolatus</name>
    <dbReference type="NCBI Taxonomy" id="1162965"/>
    <lineage>
        <taxon>Bacteria</taxon>
        <taxon>Bacillati</taxon>
        <taxon>Actinomycetota</taxon>
        <taxon>Actinomycetes</taxon>
        <taxon>Kineosporiales</taxon>
        <taxon>Kineosporiaceae</taxon>
    </lineage>
</organism>
<dbReference type="Gene3D" id="3.20.20.210">
    <property type="match status" value="1"/>
</dbReference>
<keyword evidence="3" id="KW-1185">Reference proteome</keyword>
<evidence type="ECO:0000313" key="3">
    <source>
        <dbReference type="Proteomes" id="UP001157017"/>
    </source>
</evidence>
<evidence type="ECO:0000313" key="2">
    <source>
        <dbReference type="EMBL" id="GMA88705.1"/>
    </source>
</evidence>
<comment type="caution">
    <text evidence="2">The sequence shown here is derived from an EMBL/GenBank/DDBJ whole genome shotgun (WGS) entry which is preliminary data.</text>
</comment>
<dbReference type="SUPFAM" id="SSF51726">
    <property type="entry name" value="UROD/MetE-like"/>
    <property type="match status" value="1"/>
</dbReference>
<dbReference type="InterPro" id="IPR038071">
    <property type="entry name" value="UROD/MetE-like_sf"/>
</dbReference>
<name>A0ABQ6JPQ9_9ACTN</name>
<dbReference type="EMBL" id="BSUZ01000001">
    <property type="protein sequence ID" value="GMA88705.1"/>
    <property type="molecule type" value="Genomic_DNA"/>
</dbReference>
<reference evidence="3" key="1">
    <citation type="journal article" date="2019" name="Int. J. Syst. Evol. Microbiol.">
        <title>The Global Catalogue of Microorganisms (GCM) 10K type strain sequencing project: providing services to taxonomists for standard genome sequencing and annotation.</title>
        <authorList>
            <consortium name="The Broad Institute Genomics Platform"/>
            <consortium name="The Broad Institute Genome Sequencing Center for Infectious Disease"/>
            <person name="Wu L."/>
            <person name="Ma J."/>
        </authorList>
    </citation>
    <scope>NUCLEOTIDE SEQUENCE [LARGE SCALE GENOMIC DNA]</scope>
    <source>
        <strain evidence="3">NBRC 108730</strain>
    </source>
</reference>
<dbReference type="InterPro" id="IPR002629">
    <property type="entry name" value="Met_Synth_C/arc"/>
</dbReference>
<proteinExistence type="predicted"/>
<evidence type="ECO:0000259" key="1">
    <source>
        <dbReference type="Pfam" id="PF01717"/>
    </source>
</evidence>